<evidence type="ECO:0000313" key="1">
    <source>
        <dbReference type="EMBL" id="KIE05411.1"/>
    </source>
</evidence>
<dbReference type="STRING" id="86105.NF27_DT01850"/>
<dbReference type="Proteomes" id="UP000031258">
    <property type="component" value="Unassembled WGS sequence"/>
</dbReference>
<organism evidence="1 2">
    <name type="scientific">Candidatus Jidaibacter acanthamoebae</name>
    <dbReference type="NCBI Taxonomy" id="86105"/>
    <lineage>
        <taxon>Bacteria</taxon>
        <taxon>Pseudomonadati</taxon>
        <taxon>Pseudomonadota</taxon>
        <taxon>Alphaproteobacteria</taxon>
        <taxon>Rickettsiales</taxon>
        <taxon>Candidatus Midichloriaceae</taxon>
        <taxon>Candidatus Jidaibacter</taxon>
    </lineage>
</organism>
<protein>
    <submittedName>
        <fullName evidence="1">Uncharacterized protein</fullName>
    </submittedName>
</protein>
<name>A0A0C1MZC6_9RICK</name>
<sequence length="74" mass="7891">MYLGCKMKGGKGSKNNIANRGASAKVKEINGKKIIPVAYRGANVGHGNFIAGMYEDTKKLVLDPNGVPVPYQLV</sequence>
<evidence type="ECO:0000313" key="2">
    <source>
        <dbReference type="Proteomes" id="UP000031258"/>
    </source>
</evidence>
<dbReference type="AlphaFoldDB" id="A0A0C1MZC6"/>
<comment type="caution">
    <text evidence="1">The sequence shown here is derived from an EMBL/GenBank/DDBJ whole genome shotgun (WGS) entry which is preliminary data.</text>
</comment>
<proteinExistence type="predicted"/>
<accession>A0A0C1MZC6</accession>
<keyword evidence="2" id="KW-1185">Reference proteome</keyword>
<dbReference type="EMBL" id="JSWE01000096">
    <property type="protein sequence ID" value="KIE05411.1"/>
    <property type="molecule type" value="Genomic_DNA"/>
</dbReference>
<reference evidence="1 2" key="1">
    <citation type="submission" date="2014-11" db="EMBL/GenBank/DDBJ databases">
        <title>A Rickettsiales Symbiont of Amoebae With Ancient Features.</title>
        <authorList>
            <person name="Schulz F."/>
            <person name="Martijn J."/>
            <person name="Wascher F."/>
            <person name="Kostanjsek R."/>
            <person name="Ettema T.J."/>
            <person name="Horn M."/>
        </authorList>
    </citation>
    <scope>NUCLEOTIDE SEQUENCE [LARGE SCALE GENOMIC DNA]</scope>
    <source>
        <strain evidence="1 2">UWC36</strain>
    </source>
</reference>
<gene>
    <name evidence="1" type="ORF">NF27_DT01850</name>
</gene>